<dbReference type="CDD" id="cd02440">
    <property type="entry name" value="AdoMet_MTases"/>
    <property type="match status" value="1"/>
</dbReference>
<dbReference type="AlphaFoldDB" id="A0A7G1G9R8"/>
<dbReference type="RefSeq" id="WP_190615899.1">
    <property type="nucleotide sequence ID" value="NZ_AP018712.1"/>
</dbReference>
<keyword evidence="1" id="KW-0489">Methyltransferase</keyword>
<dbReference type="SUPFAM" id="SSF53335">
    <property type="entry name" value="S-adenosyl-L-methionine-dependent methyltransferases"/>
    <property type="match status" value="1"/>
</dbReference>
<dbReference type="PANTHER" id="PTHR43861">
    <property type="entry name" value="TRANS-ACONITATE 2-METHYLTRANSFERASE-RELATED"/>
    <property type="match status" value="1"/>
</dbReference>
<dbReference type="PANTHER" id="PTHR43861:SF6">
    <property type="entry name" value="METHYLTRANSFERASE TYPE 11"/>
    <property type="match status" value="1"/>
</dbReference>
<organism evidence="1 2">
    <name type="scientific">Tepiditoga spiralis</name>
    <dbReference type="NCBI Taxonomy" id="2108365"/>
    <lineage>
        <taxon>Bacteria</taxon>
        <taxon>Thermotogati</taxon>
        <taxon>Thermotogota</taxon>
        <taxon>Thermotogae</taxon>
        <taxon>Petrotogales</taxon>
        <taxon>Petrotogaceae</taxon>
        <taxon>Tepiditoga</taxon>
    </lineage>
</organism>
<keyword evidence="2" id="KW-1185">Reference proteome</keyword>
<name>A0A7G1G9R8_9BACT</name>
<proteinExistence type="predicted"/>
<keyword evidence="1" id="KW-0808">Transferase</keyword>
<gene>
    <name evidence="1" type="ORF">OSSY52_09730</name>
</gene>
<dbReference type="InParanoid" id="A0A7G1G9R8"/>
<dbReference type="KEGG" id="ocy:OSSY52_09730"/>
<protein>
    <submittedName>
        <fullName evidence="1">SAM-dependent methyltransferase</fullName>
    </submittedName>
</protein>
<reference evidence="1 2" key="1">
    <citation type="submission" date="2018-06" db="EMBL/GenBank/DDBJ databases">
        <title>Genome sequencing of Oceanotoga sp. sy52.</title>
        <authorList>
            <person name="Mori K."/>
        </authorList>
    </citation>
    <scope>NUCLEOTIDE SEQUENCE [LARGE SCALE GENOMIC DNA]</scope>
    <source>
        <strain evidence="2">sy52</strain>
    </source>
</reference>
<dbReference type="InterPro" id="IPR029063">
    <property type="entry name" value="SAM-dependent_MTases_sf"/>
</dbReference>
<dbReference type="Pfam" id="PF13489">
    <property type="entry name" value="Methyltransf_23"/>
    <property type="match status" value="1"/>
</dbReference>
<dbReference type="EMBL" id="AP018712">
    <property type="protein sequence ID" value="BBE30832.1"/>
    <property type="molecule type" value="Genomic_DNA"/>
</dbReference>
<dbReference type="Proteomes" id="UP000516361">
    <property type="component" value="Chromosome"/>
</dbReference>
<evidence type="ECO:0000313" key="2">
    <source>
        <dbReference type="Proteomes" id="UP000516361"/>
    </source>
</evidence>
<dbReference type="Gene3D" id="3.40.50.150">
    <property type="entry name" value="Vaccinia Virus protein VP39"/>
    <property type="match status" value="1"/>
</dbReference>
<dbReference type="GO" id="GO:0008168">
    <property type="term" value="F:methyltransferase activity"/>
    <property type="evidence" value="ECO:0007669"/>
    <property type="project" value="UniProtKB-KW"/>
</dbReference>
<evidence type="ECO:0000313" key="1">
    <source>
        <dbReference type="EMBL" id="BBE30832.1"/>
    </source>
</evidence>
<sequence length="249" mass="29356">MKSYEYYDKISNEYDSMYEDVYWKLHNKLIREVIMEKVLNLEGEKALDIGCGTGIWTNLLKDIGFDVYAIDPSENMVNITQKRLKKNKNIKVGFIENIEFEETFDVILAIGDILSYAKDPLKGIEEVRKHLNKDGLFIGTVDNLTRFIQDAFIQKEFNLMKKMKREKSVQIGLSQKMSFDSKLYTVNELESTLNAFFNEVELKGIMVFPFENDVEMYKYSYEIYELEKVFMNDKNHINNAEHLMFICKK</sequence>
<accession>A0A7G1G9R8</accession>
<dbReference type="GO" id="GO:0032259">
    <property type="term" value="P:methylation"/>
    <property type="evidence" value="ECO:0007669"/>
    <property type="project" value="UniProtKB-KW"/>
</dbReference>